<dbReference type="GO" id="GO:0005634">
    <property type="term" value="C:nucleus"/>
    <property type="evidence" value="ECO:0007669"/>
    <property type="project" value="UniProtKB-SubCell"/>
</dbReference>
<dbReference type="PANTHER" id="PTHR46068">
    <property type="entry name" value="PROTEIN CBG27172"/>
    <property type="match status" value="1"/>
</dbReference>
<comment type="subcellular location">
    <subcellularLocation>
        <location evidence="1">Nucleus</location>
    </subcellularLocation>
</comment>
<evidence type="ECO:0000256" key="1">
    <source>
        <dbReference type="ARBA" id="ARBA00004123"/>
    </source>
</evidence>
<dbReference type="AlphaFoldDB" id="A0A1I7XF77"/>
<accession>A0A1I7XF77</accession>
<sequence>MQACYLKPLWSIFKFASNYVVAELIISTVLSTTAIHLYEQGEKNVAIPKKLCVTRMTVHRTVKRYQELSLIEDHSRSGRVRFIDTSRVQKNVKKSILRNNKRSIKKMVSDLNISSTSIRRIVKHELEFHQYEIRRAHMSTEKVNINRYKKI</sequence>
<protein>
    <submittedName>
        <fullName evidence="3">HTH_Tnp_Tc3_2 domain-containing protein</fullName>
    </submittedName>
</protein>
<dbReference type="InterPro" id="IPR009057">
    <property type="entry name" value="Homeodomain-like_sf"/>
</dbReference>
<reference evidence="3" key="1">
    <citation type="submission" date="2016-11" db="UniProtKB">
        <authorList>
            <consortium name="WormBaseParasite"/>
        </authorList>
    </citation>
    <scope>IDENTIFICATION</scope>
</reference>
<name>A0A1I7XF77_HETBA</name>
<organism evidence="2 3">
    <name type="scientific">Heterorhabditis bacteriophora</name>
    <name type="common">Entomopathogenic nematode worm</name>
    <dbReference type="NCBI Taxonomy" id="37862"/>
    <lineage>
        <taxon>Eukaryota</taxon>
        <taxon>Metazoa</taxon>
        <taxon>Ecdysozoa</taxon>
        <taxon>Nematoda</taxon>
        <taxon>Chromadorea</taxon>
        <taxon>Rhabditida</taxon>
        <taxon>Rhabditina</taxon>
        <taxon>Rhabditomorpha</taxon>
        <taxon>Strongyloidea</taxon>
        <taxon>Heterorhabditidae</taxon>
        <taxon>Heterorhabditis</taxon>
    </lineage>
</organism>
<evidence type="ECO:0000313" key="2">
    <source>
        <dbReference type="Proteomes" id="UP000095283"/>
    </source>
</evidence>
<dbReference type="WBParaSite" id="Hba_16180">
    <property type="protein sequence ID" value="Hba_16180"/>
    <property type="gene ID" value="Hba_16180"/>
</dbReference>
<dbReference type="Proteomes" id="UP000095283">
    <property type="component" value="Unplaced"/>
</dbReference>
<dbReference type="PANTHER" id="PTHR46068:SF1">
    <property type="entry name" value="TRANSPOSASE IS30-LIKE HTH DOMAIN-CONTAINING PROTEIN"/>
    <property type="match status" value="1"/>
</dbReference>
<keyword evidence="2" id="KW-1185">Reference proteome</keyword>
<dbReference type="SUPFAM" id="SSF46689">
    <property type="entry name" value="Homeodomain-like"/>
    <property type="match status" value="1"/>
</dbReference>
<proteinExistence type="predicted"/>
<evidence type="ECO:0000313" key="3">
    <source>
        <dbReference type="WBParaSite" id="Hba_16180"/>
    </source>
</evidence>